<protein>
    <submittedName>
        <fullName evidence="2">Uncharacterized protein</fullName>
    </submittedName>
</protein>
<name>A0A0C9T3E5_PLICR</name>
<accession>A0A0C9T3E5</accession>
<feature type="region of interest" description="Disordered" evidence="1">
    <location>
        <begin position="121"/>
        <end position="219"/>
    </location>
</feature>
<evidence type="ECO:0000313" key="2">
    <source>
        <dbReference type="EMBL" id="KII82628.1"/>
    </source>
</evidence>
<dbReference type="AlphaFoldDB" id="A0A0C9T3E5"/>
<organism evidence="2 3">
    <name type="scientific">Plicaturopsis crispa FD-325 SS-3</name>
    <dbReference type="NCBI Taxonomy" id="944288"/>
    <lineage>
        <taxon>Eukaryota</taxon>
        <taxon>Fungi</taxon>
        <taxon>Dikarya</taxon>
        <taxon>Basidiomycota</taxon>
        <taxon>Agaricomycotina</taxon>
        <taxon>Agaricomycetes</taxon>
        <taxon>Agaricomycetidae</taxon>
        <taxon>Amylocorticiales</taxon>
        <taxon>Amylocorticiaceae</taxon>
        <taxon>Plicatura</taxon>
        <taxon>Plicaturopsis crispa</taxon>
    </lineage>
</organism>
<dbReference type="EMBL" id="KN832833">
    <property type="protein sequence ID" value="KII82628.1"/>
    <property type="molecule type" value="Genomic_DNA"/>
</dbReference>
<sequence>MQEKWLVEENLMSFLKLARFGEVKKFETFLGWPLDIHEALQFFSSAKDHVGGRGHRKQCWKAPARRNPAEFENENDASSLFVFTLVVVVNAVGAVPRNDAITPPAIMQGVYQVLLFSIATSSPPSPSSATTTTPCQPERSPMAPTPSSAVPESTPRPLVPRLRGASARHDGPPNTSAVTPQNPHPPSAHTCTPALPRRLHNPPAPRIPRRVDASTTRPR</sequence>
<reference evidence="2 3" key="1">
    <citation type="submission" date="2014-06" db="EMBL/GenBank/DDBJ databases">
        <title>Evolutionary Origins and Diversification of the Mycorrhizal Mutualists.</title>
        <authorList>
            <consortium name="DOE Joint Genome Institute"/>
            <consortium name="Mycorrhizal Genomics Consortium"/>
            <person name="Kohler A."/>
            <person name="Kuo A."/>
            <person name="Nagy L.G."/>
            <person name="Floudas D."/>
            <person name="Copeland A."/>
            <person name="Barry K.W."/>
            <person name="Cichocki N."/>
            <person name="Veneault-Fourrey C."/>
            <person name="LaButti K."/>
            <person name="Lindquist E.A."/>
            <person name="Lipzen A."/>
            <person name="Lundell T."/>
            <person name="Morin E."/>
            <person name="Murat C."/>
            <person name="Riley R."/>
            <person name="Ohm R."/>
            <person name="Sun H."/>
            <person name="Tunlid A."/>
            <person name="Henrissat B."/>
            <person name="Grigoriev I.V."/>
            <person name="Hibbett D.S."/>
            <person name="Martin F."/>
        </authorList>
    </citation>
    <scope>NUCLEOTIDE SEQUENCE [LARGE SCALE GENOMIC DNA]</scope>
    <source>
        <strain evidence="2 3">FD-325 SS-3</strain>
    </source>
</reference>
<gene>
    <name evidence="2" type="ORF">PLICRDRAFT_181236</name>
</gene>
<proteinExistence type="predicted"/>
<dbReference type="HOGENOM" id="CLU_1262000_0_0_1"/>
<feature type="compositionally biased region" description="Low complexity" evidence="1">
    <location>
        <begin position="121"/>
        <end position="134"/>
    </location>
</feature>
<evidence type="ECO:0000313" key="3">
    <source>
        <dbReference type="Proteomes" id="UP000053263"/>
    </source>
</evidence>
<evidence type="ECO:0000256" key="1">
    <source>
        <dbReference type="SAM" id="MobiDB-lite"/>
    </source>
</evidence>
<keyword evidence="3" id="KW-1185">Reference proteome</keyword>
<dbReference type="Proteomes" id="UP000053263">
    <property type="component" value="Unassembled WGS sequence"/>
</dbReference>